<evidence type="ECO:0000256" key="3">
    <source>
        <dbReference type="ARBA" id="ARBA00022614"/>
    </source>
</evidence>
<dbReference type="GeneID" id="119741155"/>
<evidence type="ECO:0000256" key="2">
    <source>
        <dbReference type="ARBA" id="ARBA00022490"/>
    </source>
</evidence>
<accession>A0A914BAB6</accession>
<dbReference type="SMART" id="SM00365">
    <property type="entry name" value="LRR_SD22"/>
    <property type="match status" value="4"/>
</dbReference>
<dbReference type="PANTHER" id="PTHR15454:SF73">
    <property type="entry name" value="DYNEIN AXONEMAL LIGHT CHAIN 1"/>
    <property type="match status" value="1"/>
</dbReference>
<dbReference type="GO" id="GO:0043014">
    <property type="term" value="F:alpha-tubulin binding"/>
    <property type="evidence" value="ECO:0007669"/>
    <property type="project" value="TreeGrafter"/>
</dbReference>
<comment type="subcellular location">
    <subcellularLocation>
        <location evidence="1">Cytoplasm</location>
        <location evidence="1">Cytoskeleton</location>
        <location evidence="1">Cilium axoneme</location>
    </subcellularLocation>
</comment>
<proteinExistence type="inferred from homology"/>
<dbReference type="PANTHER" id="PTHR15454">
    <property type="entry name" value="NISCHARIN RELATED"/>
    <property type="match status" value="1"/>
</dbReference>
<keyword evidence="7" id="KW-0505">Motor protein</keyword>
<keyword evidence="9" id="KW-0966">Cell projection</keyword>
<evidence type="ECO:0000256" key="8">
    <source>
        <dbReference type="ARBA" id="ARBA00023212"/>
    </source>
</evidence>
<dbReference type="FunFam" id="3.80.10.10:FF:000049">
    <property type="entry name" value="Dynein light chain 1"/>
    <property type="match status" value="1"/>
</dbReference>
<comment type="similarity">
    <text evidence="10">Belongs to the dynein light chain LC1-type family.</text>
</comment>
<dbReference type="GO" id="GO:0005874">
    <property type="term" value="C:microtubule"/>
    <property type="evidence" value="ECO:0007669"/>
    <property type="project" value="UniProtKB-KW"/>
</dbReference>
<evidence type="ECO:0000256" key="10">
    <source>
        <dbReference type="ARBA" id="ARBA00049659"/>
    </source>
</evidence>
<evidence type="ECO:0000256" key="7">
    <source>
        <dbReference type="ARBA" id="ARBA00023175"/>
    </source>
</evidence>
<evidence type="ECO:0000256" key="1">
    <source>
        <dbReference type="ARBA" id="ARBA00004430"/>
    </source>
</evidence>
<name>A0A914BAB6_PATMI</name>
<organism evidence="12 13">
    <name type="scientific">Patiria miniata</name>
    <name type="common">Bat star</name>
    <name type="synonym">Asterina miniata</name>
    <dbReference type="NCBI Taxonomy" id="46514"/>
    <lineage>
        <taxon>Eukaryota</taxon>
        <taxon>Metazoa</taxon>
        <taxon>Echinodermata</taxon>
        <taxon>Eleutherozoa</taxon>
        <taxon>Asterozoa</taxon>
        <taxon>Asteroidea</taxon>
        <taxon>Valvatacea</taxon>
        <taxon>Valvatida</taxon>
        <taxon>Asterinidae</taxon>
        <taxon>Patiria</taxon>
    </lineage>
</organism>
<reference evidence="12" key="1">
    <citation type="submission" date="2022-11" db="UniProtKB">
        <authorList>
            <consortium name="EnsemblMetazoa"/>
        </authorList>
    </citation>
    <scope>IDENTIFICATION</scope>
</reference>
<dbReference type="AlphaFoldDB" id="A0A914BAB6"/>
<evidence type="ECO:0000313" key="13">
    <source>
        <dbReference type="Proteomes" id="UP000887568"/>
    </source>
</evidence>
<dbReference type="Proteomes" id="UP000887568">
    <property type="component" value="Unplaced"/>
</dbReference>
<dbReference type="GO" id="GO:0005930">
    <property type="term" value="C:axoneme"/>
    <property type="evidence" value="ECO:0007669"/>
    <property type="project" value="UniProtKB-SubCell"/>
</dbReference>
<evidence type="ECO:0000256" key="9">
    <source>
        <dbReference type="ARBA" id="ARBA00023273"/>
    </source>
</evidence>
<dbReference type="InterPro" id="IPR032675">
    <property type="entry name" value="LRR_dom_sf"/>
</dbReference>
<dbReference type="OMA" id="ESIWRAE"/>
<dbReference type="InterPro" id="IPR001611">
    <property type="entry name" value="Leu-rich_rpt"/>
</dbReference>
<keyword evidence="3" id="KW-0433">Leucine-rich repeat</keyword>
<keyword evidence="13" id="KW-1185">Reference proteome</keyword>
<dbReference type="SUPFAM" id="SSF52058">
    <property type="entry name" value="L domain-like"/>
    <property type="match status" value="1"/>
</dbReference>
<keyword evidence="8" id="KW-0206">Cytoskeleton</keyword>
<dbReference type="Gene3D" id="3.80.10.10">
    <property type="entry name" value="Ribonuclease Inhibitor"/>
    <property type="match status" value="1"/>
</dbReference>
<protein>
    <recommendedName>
        <fullName evidence="11">Dynein axonemal light chain 1</fullName>
    </recommendedName>
</protein>
<keyword evidence="5" id="KW-0677">Repeat</keyword>
<sequence length="198" mass="22455">MSKGTTIKDALARWAEKEKQEQGCEVKVSEAKVVKLYFQIPPIEKMDASLSTLTSCEKLSLSTNCIEKIANLNGLKHLKILSLGRNYIKNLNGLEAVAETLEELWISYNQIEKLKALQALKKLKVLYMSNNSVKDWGEFDKLQSLGNLVELLMVNNPLEEKHSAEGDWRDRATKILPNLKKLDGEPVIKPDDEEEQED</sequence>
<dbReference type="PROSITE" id="PS51450">
    <property type="entry name" value="LRR"/>
    <property type="match status" value="4"/>
</dbReference>
<dbReference type="Pfam" id="PF12799">
    <property type="entry name" value="LRR_4"/>
    <property type="match status" value="2"/>
</dbReference>
<evidence type="ECO:0000256" key="5">
    <source>
        <dbReference type="ARBA" id="ARBA00022737"/>
    </source>
</evidence>
<evidence type="ECO:0000256" key="4">
    <source>
        <dbReference type="ARBA" id="ARBA00022701"/>
    </source>
</evidence>
<keyword evidence="2" id="KW-0963">Cytoplasm</keyword>
<keyword evidence="6" id="KW-0243">Dynein</keyword>
<dbReference type="RefSeq" id="XP_038072780.1">
    <property type="nucleotide sequence ID" value="XM_038216852.1"/>
</dbReference>
<keyword evidence="4" id="KW-0493">Microtubule</keyword>
<dbReference type="GO" id="GO:0036158">
    <property type="term" value="P:outer dynein arm assembly"/>
    <property type="evidence" value="ECO:0007669"/>
    <property type="project" value="TreeGrafter"/>
</dbReference>
<evidence type="ECO:0000256" key="11">
    <source>
        <dbReference type="ARBA" id="ARBA00049760"/>
    </source>
</evidence>
<evidence type="ECO:0000256" key="6">
    <source>
        <dbReference type="ARBA" id="ARBA00023017"/>
    </source>
</evidence>
<dbReference type="GO" id="GO:0030286">
    <property type="term" value="C:dynein complex"/>
    <property type="evidence" value="ECO:0007669"/>
    <property type="project" value="UniProtKB-KW"/>
</dbReference>
<dbReference type="OrthoDB" id="266138at2759"/>
<evidence type="ECO:0000313" key="12">
    <source>
        <dbReference type="EnsemblMetazoa" id="XP_038072780.1"/>
    </source>
</evidence>
<dbReference type="CTD" id="83544"/>
<dbReference type="EnsemblMetazoa" id="XM_038216852.1">
    <property type="protein sequence ID" value="XP_038072780.1"/>
    <property type="gene ID" value="LOC119741155"/>
</dbReference>
<dbReference type="GO" id="GO:0045504">
    <property type="term" value="F:dynein heavy chain binding"/>
    <property type="evidence" value="ECO:0007669"/>
    <property type="project" value="TreeGrafter"/>
</dbReference>
<dbReference type="InterPro" id="IPR025875">
    <property type="entry name" value="Leu-rich_rpt_4"/>
</dbReference>